<dbReference type="InterPro" id="IPR038665">
    <property type="entry name" value="Voltage-dep_anion_channel_sf"/>
</dbReference>
<dbReference type="Proteomes" id="UP000279259">
    <property type="component" value="Unassembled WGS sequence"/>
</dbReference>
<dbReference type="OrthoDB" id="1099at2759"/>
<proteinExistence type="inferred from homology"/>
<evidence type="ECO:0000256" key="5">
    <source>
        <dbReference type="ARBA" id="ARBA00022692"/>
    </source>
</evidence>
<keyword evidence="3" id="KW-0813">Transport</keyword>
<comment type="caution">
    <text evidence="9">The sequence shown here is derived from an EMBL/GenBank/DDBJ whole genome shotgun (WGS) entry which is preliminary data.</text>
</comment>
<dbReference type="GO" id="GO:0000319">
    <property type="term" value="F:sulfite transmembrane transporter activity"/>
    <property type="evidence" value="ECO:0007669"/>
    <property type="project" value="TreeGrafter"/>
</dbReference>
<dbReference type="InterPro" id="IPR004695">
    <property type="entry name" value="SLAC1/Mae1/Ssu1/TehA"/>
</dbReference>
<comment type="similarity">
    <text evidence="2">Belongs to the tellurite-resistance/dicarboxylate transporter (TDT) family.</text>
</comment>
<dbReference type="STRING" id="1890683.A0A427Y2J0"/>
<name>A0A427Y2J0_9TREE</name>
<dbReference type="PANTHER" id="PTHR31686">
    <property type="match status" value="1"/>
</dbReference>
<accession>A0A427Y2J0</accession>
<evidence type="ECO:0000256" key="2">
    <source>
        <dbReference type="ARBA" id="ARBA00008566"/>
    </source>
</evidence>
<feature type="transmembrane region" description="Helical" evidence="8">
    <location>
        <begin position="158"/>
        <end position="182"/>
    </location>
</feature>
<reference evidence="9 10" key="1">
    <citation type="submission" date="2018-11" db="EMBL/GenBank/DDBJ databases">
        <title>Genome sequence of Saitozyma podzolica DSM 27192.</title>
        <authorList>
            <person name="Aliyu H."/>
            <person name="Gorte O."/>
            <person name="Ochsenreither K."/>
        </authorList>
    </citation>
    <scope>NUCLEOTIDE SEQUENCE [LARGE SCALE GENOMIC DNA]</scope>
    <source>
        <strain evidence="9 10">DSM 27192</strain>
    </source>
</reference>
<dbReference type="Gene3D" id="1.50.10.150">
    <property type="entry name" value="Voltage-dependent anion channel"/>
    <property type="match status" value="1"/>
</dbReference>
<keyword evidence="4" id="KW-1003">Cell membrane</keyword>
<evidence type="ECO:0000256" key="6">
    <source>
        <dbReference type="ARBA" id="ARBA00022989"/>
    </source>
</evidence>
<keyword evidence="6 8" id="KW-1133">Transmembrane helix</keyword>
<dbReference type="EMBL" id="RSCD01000020">
    <property type="protein sequence ID" value="RSH85338.1"/>
    <property type="molecule type" value="Genomic_DNA"/>
</dbReference>
<protein>
    <submittedName>
        <fullName evidence="9">Transporter</fullName>
    </submittedName>
</protein>
<dbReference type="AlphaFoldDB" id="A0A427Y2J0"/>
<evidence type="ECO:0000256" key="8">
    <source>
        <dbReference type="SAM" id="Phobius"/>
    </source>
</evidence>
<evidence type="ECO:0000313" key="9">
    <source>
        <dbReference type="EMBL" id="RSH85338.1"/>
    </source>
</evidence>
<feature type="transmembrane region" description="Helical" evidence="8">
    <location>
        <begin position="194"/>
        <end position="216"/>
    </location>
</feature>
<keyword evidence="7 8" id="KW-0472">Membrane</keyword>
<evidence type="ECO:0000256" key="4">
    <source>
        <dbReference type="ARBA" id="ARBA00022475"/>
    </source>
</evidence>
<dbReference type="GO" id="GO:0005886">
    <property type="term" value="C:plasma membrane"/>
    <property type="evidence" value="ECO:0007669"/>
    <property type="project" value="UniProtKB-SubCell"/>
</dbReference>
<keyword evidence="5 8" id="KW-0812">Transmembrane</keyword>
<sequence length="235" mass="24876">MPGSPLSESVDVSMWDTAKVDQAHPGSSTNSSVGAGAGSEFDANVFTLGVDPPLPDPFAHIARAAASEPFTEAPFRAKLVLTPRKRPHSCLLHPRYLVSASSSTDHVVPPLADSLCAIAVVQQEEAMSLGTVVDRRRPLHLGQFWFTRHDHTIETISAAWLLPIVSSVVAAASGGVVSTALAPFDPALARSTVIVSYVVWGTSVPLAMFIITLWIYRSALSGTPTSGAFCSVFLL</sequence>
<evidence type="ECO:0000256" key="3">
    <source>
        <dbReference type="ARBA" id="ARBA00022448"/>
    </source>
</evidence>
<evidence type="ECO:0000313" key="10">
    <source>
        <dbReference type="Proteomes" id="UP000279259"/>
    </source>
</evidence>
<dbReference type="Pfam" id="PF03595">
    <property type="entry name" value="SLAC1"/>
    <property type="match status" value="1"/>
</dbReference>
<evidence type="ECO:0000256" key="7">
    <source>
        <dbReference type="ARBA" id="ARBA00023136"/>
    </source>
</evidence>
<comment type="subcellular location">
    <subcellularLocation>
        <location evidence="1">Cell membrane</location>
        <topology evidence="1">Multi-pass membrane protein</topology>
    </subcellularLocation>
</comment>
<organism evidence="9 10">
    <name type="scientific">Saitozyma podzolica</name>
    <dbReference type="NCBI Taxonomy" id="1890683"/>
    <lineage>
        <taxon>Eukaryota</taxon>
        <taxon>Fungi</taxon>
        <taxon>Dikarya</taxon>
        <taxon>Basidiomycota</taxon>
        <taxon>Agaricomycotina</taxon>
        <taxon>Tremellomycetes</taxon>
        <taxon>Tremellales</taxon>
        <taxon>Trimorphomycetaceae</taxon>
        <taxon>Saitozyma</taxon>
    </lineage>
</organism>
<evidence type="ECO:0000256" key="1">
    <source>
        <dbReference type="ARBA" id="ARBA00004651"/>
    </source>
</evidence>
<gene>
    <name evidence="9" type="primary">SSU1_2</name>
    <name evidence="9" type="ORF">EHS25_004734</name>
</gene>
<dbReference type="PANTHER" id="PTHR31686:SF1">
    <property type="entry name" value="SULFITE EFFLUX PUMP SSU1"/>
    <property type="match status" value="1"/>
</dbReference>
<keyword evidence="10" id="KW-1185">Reference proteome</keyword>
<dbReference type="InterPro" id="IPR051629">
    <property type="entry name" value="Sulfite_efflux_TDT"/>
</dbReference>